<reference evidence="1" key="1">
    <citation type="submission" date="2021-03" db="EMBL/GenBank/DDBJ databases">
        <title>Taxonomic study of Clostridium polyendosporum from meadow-gley soil under rice.</title>
        <authorList>
            <person name="Kobayashi H."/>
            <person name="Tanizawa Y."/>
            <person name="Yagura M."/>
        </authorList>
    </citation>
    <scope>NUCLEOTIDE SEQUENCE</scope>
    <source>
        <strain evidence="1">JCM 30710</strain>
    </source>
</reference>
<evidence type="ECO:0000313" key="2">
    <source>
        <dbReference type="Proteomes" id="UP000679179"/>
    </source>
</evidence>
<organism evidence="1 2">
    <name type="scientific">Clostridium polyendosporum</name>
    <dbReference type="NCBI Taxonomy" id="69208"/>
    <lineage>
        <taxon>Bacteria</taxon>
        <taxon>Bacillati</taxon>
        <taxon>Bacillota</taxon>
        <taxon>Clostridia</taxon>
        <taxon>Eubacteriales</taxon>
        <taxon>Clostridiaceae</taxon>
        <taxon>Clostridium</taxon>
    </lineage>
</organism>
<dbReference type="Proteomes" id="UP000679179">
    <property type="component" value="Unassembled WGS sequence"/>
</dbReference>
<sequence length="68" mass="7548">MPPTILMVFDRTTGIFIGDSITKKPMNTDIIPGFINPFVIPFKFLASVNSIIPYVHAKILKNMLNIAA</sequence>
<dbReference type="EMBL" id="BOPZ01000017">
    <property type="protein sequence ID" value="GIM29440.1"/>
    <property type="molecule type" value="Genomic_DNA"/>
</dbReference>
<keyword evidence="2" id="KW-1185">Reference proteome</keyword>
<evidence type="ECO:0000313" key="1">
    <source>
        <dbReference type="EMBL" id="GIM29440.1"/>
    </source>
</evidence>
<gene>
    <name evidence="1" type="ORF">CPJCM30710_21060</name>
</gene>
<proteinExistence type="predicted"/>
<name>A0A919S1H0_9CLOT</name>
<protein>
    <submittedName>
        <fullName evidence="1">Uncharacterized protein</fullName>
    </submittedName>
</protein>
<comment type="caution">
    <text evidence="1">The sequence shown here is derived from an EMBL/GenBank/DDBJ whole genome shotgun (WGS) entry which is preliminary data.</text>
</comment>
<accession>A0A919S1H0</accession>
<dbReference type="AlphaFoldDB" id="A0A919S1H0"/>